<evidence type="ECO:0000313" key="4">
    <source>
        <dbReference type="Proteomes" id="UP000704341"/>
    </source>
</evidence>
<gene>
    <name evidence="3" type="ORF">DTK66_00425</name>
</gene>
<evidence type="ECO:0000313" key="3">
    <source>
        <dbReference type="EMBL" id="MBD5805586.1"/>
    </source>
</evidence>
<dbReference type="Proteomes" id="UP000704341">
    <property type="component" value="Unassembled WGS sequence"/>
</dbReference>
<name>A0ABR8P3L7_9LACO</name>
<reference evidence="3 4" key="1">
    <citation type="submission" date="2018-07" db="EMBL/GenBank/DDBJ databases">
        <title>Phylogenomic Insights into understanding Host Adaptation of Lactobacillus reuteri by a novel species, Lactobacillus spp. M31.</title>
        <authorList>
            <person name="Sharma S."/>
            <person name="Patil P."/>
            <person name="Korpole S."/>
            <person name="Patil P.B."/>
        </authorList>
    </citation>
    <scope>NUCLEOTIDE SEQUENCE [LARGE SCALE GENOMIC DNA]</scope>
    <source>
        <strain evidence="3 4">M31</strain>
    </source>
</reference>
<dbReference type="EMBL" id="QORN01000002">
    <property type="protein sequence ID" value="MBD5805586.1"/>
    <property type="molecule type" value="Genomic_DNA"/>
</dbReference>
<dbReference type="PANTHER" id="PTHR40027:SF1">
    <property type="entry name" value="CELL DIVISION PROTEIN DIVIC"/>
    <property type="match status" value="1"/>
</dbReference>
<evidence type="ECO:0000256" key="2">
    <source>
        <dbReference type="SAM" id="Phobius"/>
    </source>
</evidence>
<sequence length="118" mass="13982">MKAQSDGKISQLNTPYARQVSNEKVRNRQVHQRRCKRIVAVFFVVFLIFGIQIFQSKRTLADINGNIRQAQSQLTKQKQKNQQLQRQIKMLHNPDYIQQVIRSKYNYSKKGETIYNLN</sequence>
<keyword evidence="1" id="KW-0175">Coiled coil</keyword>
<dbReference type="InterPro" id="IPR039076">
    <property type="entry name" value="DivIC"/>
</dbReference>
<dbReference type="RefSeq" id="WP_153929774.1">
    <property type="nucleotide sequence ID" value="NZ_QORN01000002.1"/>
</dbReference>
<keyword evidence="2" id="KW-0812">Transmembrane</keyword>
<feature type="transmembrane region" description="Helical" evidence="2">
    <location>
        <begin position="38"/>
        <end position="54"/>
    </location>
</feature>
<feature type="coiled-coil region" evidence="1">
    <location>
        <begin position="60"/>
        <end position="87"/>
    </location>
</feature>
<proteinExistence type="predicted"/>
<evidence type="ECO:0000256" key="1">
    <source>
        <dbReference type="SAM" id="Coils"/>
    </source>
</evidence>
<dbReference type="InterPro" id="IPR007060">
    <property type="entry name" value="FtsL/DivIC"/>
</dbReference>
<dbReference type="PANTHER" id="PTHR40027">
    <property type="entry name" value="CELL DIVISION PROTEIN DIVIC"/>
    <property type="match status" value="1"/>
</dbReference>
<keyword evidence="2" id="KW-0472">Membrane</keyword>
<dbReference type="Pfam" id="PF04977">
    <property type="entry name" value="DivIC"/>
    <property type="match status" value="1"/>
</dbReference>
<keyword evidence="2" id="KW-1133">Transmembrane helix</keyword>
<keyword evidence="4" id="KW-1185">Reference proteome</keyword>
<protein>
    <submittedName>
        <fullName evidence="3">Septum formation initiator family protein</fullName>
    </submittedName>
</protein>
<comment type="caution">
    <text evidence="3">The sequence shown here is derived from an EMBL/GenBank/DDBJ whole genome shotgun (WGS) entry which is preliminary data.</text>
</comment>
<organism evidence="3 4">
    <name type="scientific">Limosilactobacillus walteri</name>
    <dbReference type="NCBI Taxonomy" id="2268022"/>
    <lineage>
        <taxon>Bacteria</taxon>
        <taxon>Bacillati</taxon>
        <taxon>Bacillota</taxon>
        <taxon>Bacilli</taxon>
        <taxon>Lactobacillales</taxon>
        <taxon>Lactobacillaceae</taxon>
        <taxon>Limosilactobacillus</taxon>
    </lineage>
</organism>
<accession>A0ABR8P3L7</accession>